<evidence type="ECO:0000313" key="5">
    <source>
        <dbReference type="Proteomes" id="UP000006906"/>
    </source>
</evidence>
<keyword evidence="3" id="KW-0067">ATP-binding</keyword>
<dbReference type="PANTHER" id="PTHR12169:SF29">
    <property type="entry name" value="AFG1-LIKE ATPASE FAMILY PROTEIN"/>
    <property type="match status" value="1"/>
</dbReference>
<name>A0A2K3CXV0_CHLRE</name>
<reference evidence="4 5" key="1">
    <citation type="journal article" date="2007" name="Science">
        <title>The Chlamydomonas genome reveals the evolution of key animal and plant functions.</title>
        <authorList>
            <person name="Merchant S.S."/>
            <person name="Prochnik S.E."/>
            <person name="Vallon O."/>
            <person name="Harris E.H."/>
            <person name="Karpowicz S.J."/>
            <person name="Witman G.B."/>
            <person name="Terry A."/>
            <person name="Salamov A."/>
            <person name="Fritz-Laylin L.K."/>
            <person name="Marechal-Drouard L."/>
            <person name="Marshall W.F."/>
            <person name="Qu L.H."/>
            <person name="Nelson D.R."/>
            <person name="Sanderfoot A.A."/>
            <person name="Spalding M.H."/>
            <person name="Kapitonov V.V."/>
            <person name="Ren Q."/>
            <person name="Ferris P."/>
            <person name="Lindquist E."/>
            <person name="Shapiro H."/>
            <person name="Lucas S.M."/>
            <person name="Grimwood J."/>
            <person name="Schmutz J."/>
            <person name="Cardol P."/>
            <person name="Cerutti H."/>
            <person name="Chanfreau G."/>
            <person name="Chen C.L."/>
            <person name="Cognat V."/>
            <person name="Croft M.T."/>
            <person name="Dent R."/>
            <person name="Dutcher S."/>
            <person name="Fernandez E."/>
            <person name="Fukuzawa H."/>
            <person name="Gonzalez-Ballester D."/>
            <person name="Gonzalez-Halphen D."/>
            <person name="Hallmann A."/>
            <person name="Hanikenne M."/>
            <person name="Hippler M."/>
            <person name="Inwood W."/>
            <person name="Jabbari K."/>
            <person name="Kalanon M."/>
            <person name="Kuras R."/>
            <person name="Lefebvre P.A."/>
            <person name="Lemaire S.D."/>
            <person name="Lobanov A.V."/>
            <person name="Lohr M."/>
            <person name="Manuell A."/>
            <person name="Meier I."/>
            <person name="Mets L."/>
            <person name="Mittag M."/>
            <person name="Mittelmeier T."/>
            <person name="Moroney J.V."/>
            <person name="Moseley J."/>
            <person name="Napoli C."/>
            <person name="Nedelcu A.M."/>
            <person name="Niyogi K."/>
            <person name="Novoselov S.V."/>
            <person name="Paulsen I.T."/>
            <person name="Pazour G."/>
            <person name="Purton S."/>
            <person name="Ral J.P."/>
            <person name="Riano-Pachon D.M."/>
            <person name="Riekhof W."/>
            <person name="Rymarquis L."/>
            <person name="Schroda M."/>
            <person name="Stern D."/>
            <person name="Umen J."/>
            <person name="Willows R."/>
            <person name="Wilson N."/>
            <person name="Zimmer S.L."/>
            <person name="Allmer J."/>
            <person name="Balk J."/>
            <person name="Bisova K."/>
            <person name="Chen C.J."/>
            <person name="Elias M."/>
            <person name="Gendler K."/>
            <person name="Hauser C."/>
            <person name="Lamb M.R."/>
            <person name="Ledford H."/>
            <person name="Long J.C."/>
            <person name="Minagawa J."/>
            <person name="Page M.D."/>
            <person name="Pan J."/>
            <person name="Pootakham W."/>
            <person name="Roje S."/>
            <person name="Rose A."/>
            <person name="Stahlberg E."/>
            <person name="Terauchi A.M."/>
            <person name="Yang P."/>
            <person name="Ball S."/>
            <person name="Bowler C."/>
            <person name="Dieckmann C.L."/>
            <person name="Gladyshev V.N."/>
            <person name="Green P."/>
            <person name="Jorgensen R."/>
            <person name="Mayfield S."/>
            <person name="Mueller-Roeber B."/>
            <person name="Rajamani S."/>
            <person name="Sayre R.T."/>
            <person name="Brokstein P."/>
            <person name="Dubchak I."/>
            <person name="Goodstein D."/>
            <person name="Hornick L."/>
            <person name="Huang Y.W."/>
            <person name="Jhaveri J."/>
            <person name="Luo Y."/>
            <person name="Martinez D."/>
            <person name="Ngau W.C."/>
            <person name="Otillar B."/>
            <person name="Poliakov A."/>
            <person name="Porter A."/>
            <person name="Szajkowski L."/>
            <person name="Werner G."/>
            <person name="Zhou K."/>
            <person name="Grigoriev I.V."/>
            <person name="Rokhsar D.S."/>
            <person name="Grossman A.R."/>
        </authorList>
    </citation>
    <scope>NUCLEOTIDE SEQUENCE [LARGE SCALE GENOMIC DNA]</scope>
    <source>
        <strain evidence="5">CC-503</strain>
    </source>
</reference>
<dbReference type="Gramene" id="PNW73116">
    <property type="protein sequence ID" value="PNW73116"/>
    <property type="gene ID" value="CHLRE_14g619350v5"/>
</dbReference>
<dbReference type="PANTHER" id="PTHR12169">
    <property type="entry name" value="ATPASE N2B"/>
    <property type="match status" value="1"/>
</dbReference>
<dbReference type="InterPro" id="IPR027417">
    <property type="entry name" value="P-loop_NTPase"/>
</dbReference>
<organism evidence="4 5">
    <name type="scientific">Chlamydomonas reinhardtii</name>
    <name type="common">Chlamydomonas smithii</name>
    <dbReference type="NCBI Taxonomy" id="3055"/>
    <lineage>
        <taxon>Eukaryota</taxon>
        <taxon>Viridiplantae</taxon>
        <taxon>Chlorophyta</taxon>
        <taxon>core chlorophytes</taxon>
        <taxon>Chlorophyceae</taxon>
        <taxon>CS clade</taxon>
        <taxon>Chlamydomonadales</taxon>
        <taxon>Chlamydomonadaceae</taxon>
        <taxon>Chlamydomonas</taxon>
    </lineage>
</organism>
<evidence type="ECO:0000313" key="4">
    <source>
        <dbReference type="EMBL" id="PNW73116.1"/>
    </source>
</evidence>
<dbReference type="SUPFAM" id="SSF52540">
    <property type="entry name" value="P-loop containing nucleoside triphosphate hydrolases"/>
    <property type="match status" value="1"/>
</dbReference>
<comment type="similarity">
    <text evidence="1">Belongs to the AFG1 ATPase family.</text>
</comment>
<dbReference type="FunCoup" id="A0A2K3CXV0">
    <property type="interactions" value="1799"/>
</dbReference>
<dbReference type="OrthoDB" id="548867at2759"/>
<dbReference type="Proteomes" id="UP000006906">
    <property type="component" value="Chromosome 14"/>
</dbReference>
<sequence length="591" mass="63639">MRRAAISSLRLLRAEAAEATPAVSESLRSSPAGLHQASRAQLSALTRPLGQRYSSAAVPLTKPAGALDLDDDYNLLVGHTELHRKHHQPPVPAETGGPLAKYEAGLSTGQYRPDPRQRLTIQMLQELYDDLQKAGADHALANPPTRHKPRRRPSGLTIVDHVGEDAKPAAASTTGGWFTSLFNSGNGNGANGANGKGAHSLSLGREGKSAADALPAVRGLYMYGGVGCGKTMLMDVFVHTAPAHFRVLRTHFHDFMLEVHAALRKHSREADPLLAVADGIAARCRVLALDELFVTDVADAMILNRLFGRLWERGVVLVATSNRPPDDLYKGGLQRNLFMPFIHRLKNQCRAHDMASGTDYRRLAQHQRGLYFVQPTAAAMASGAAAAAAPCAETAAVAAAEEEQLAARFKELTAAAPTAPARIEVAMGRHLEVPLAAGKACMFSFGELCGRPVAAADYLALSAAYHTLALQGVPTFGAANRSEAYRFVTLIDVLYEARTRLLVTAAAPPVDLFKNIITQFDAAKDPELASRPDVVVDDNLGFAKDRTISRLTEMQSLQYLLHHARQHEPSLVLALEEAFSKKVKAAKFAGH</sequence>
<dbReference type="GO" id="GO:0005739">
    <property type="term" value="C:mitochondrion"/>
    <property type="evidence" value="ECO:0000318"/>
    <property type="project" value="GO_Central"/>
</dbReference>
<dbReference type="RefSeq" id="XP_042916824.1">
    <property type="nucleotide sequence ID" value="XM_043070151.1"/>
</dbReference>
<dbReference type="PaxDb" id="3055-EDP10037"/>
<evidence type="ECO:0008006" key="6">
    <source>
        <dbReference type="Google" id="ProtNLM"/>
    </source>
</evidence>
<evidence type="ECO:0000256" key="1">
    <source>
        <dbReference type="ARBA" id="ARBA00010322"/>
    </source>
</evidence>
<dbReference type="NCBIfam" id="NF040713">
    <property type="entry name" value="ZapE"/>
    <property type="match status" value="1"/>
</dbReference>
<dbReference type="KEGG" id="cre:CHLRE_14g619350v5"/>
<proteinExistence type="inferred from homology"/>
<dbReference type="Pfam" id="PF03969">
    <property type="entry name" value="AFG1_ATPase"/>
    <property type="match status" value="2"/>
</dbReference>
<dbReference type="GO" id="GO:0016887">
    <property type="term" value="F:ATP hydrolysis activity"/>
    <property type="evidence" value="ECO:0000318"/>
    <property type="project" value="GO_Central"/>
</dbReference>
<dbReference type="InterPro" id="IPR005654">
    <property type="entry name" value="ATPase_AFG1-like"/>
</dbReference>
<dbReference type="GeneID" id="5715874"/>
<dbReference type="GO" id="GO:0005524">
    <property type="term" value="F:ATP binding"/>
    <property type="evidence" value="ECO:0007669"/>
    <property type="project" value="UniProtKB-KW"/>
</dbReference>
<dbReference type="GO" id="GO:0005737">
    <property type="term" value="C:cytoplasm"/>
    <property type="evidence" value="ECO:0000318"/>
    <property type="project" value="GO_Central"/>
</dbReference>
<dbReference type="STRING" id="3055.A0A2K3CXV0"/>
<evidence type="ECO:0000256" key="3">
    <source>
        <dbReference type="ARBA" id="ARBA00022840"/>
    </source>
</evidence>
<dbReference type="EMBL" id="CM008975">
    <property type="protein sequence ID" value="PNW73116.1"/>
    <property type="molecule type" value="Genomic_DNA"/>
</dbReference>
<accession>A0A2K3CXV0</accession>
<dbReference type="InParanoid" id="A0A2K3CXV0"/>
<gene>
    <name evidence="4" type="ORF">CHLRE_14g619350v5</name>
</gene>
<evidence type="ECO:0000256" key="2">
    <source>
        <dbReference type="ARBA" id="ARBA00022741"/>
    </source>
</evidence>
<dbReference type="Gene3D" id="3.40.50.300">
    <property type="entry name" value="P-loop containing nucleotide triphosphate hydrolases"/>
    <property type="match status" value="1"/>
</dbReference>
<keyword evidence="2" id="KW-0547">Nucleotide-binding</keyword>
<keyword evidence="5" id="KW-1185">Reference proteome</keyword>
<dbReference type="AlphaFoldDB" id="A0A2K3CXV0"/>
<dbReference type="ExpressionAtlas" id="A0A2K3CXV0">
    <property type="expression patterns" value="differential"/>
</dbReference>
<protein>
    <recommendedName>
        <fullName evidence="6">ATPase</fullName>
    </recommendedName>
</protein>